<feature type="compositionally biased region" description="Acidic residues" evidence="1">
    <location>
        <begin position="472"/>
        <end position="483"/>
    </location>
</feature>
<evidence type="ECO:0000256" key="1">
    <source>
        <dbReference type="SAM" id="MobiDB-lite"/>
    </source>
</evidence>
<protein>
    <submittedName>
        <fullName evidence="2">Uncharacterized protein</fullName>
    </submittedName>
</protein>
<evidence type="ECO:0000313" key="2">
    <source>
        <dbReference type="EMBL" id="KAF1947881.1"/>
    </source>
</evidence>
<feature type="compositionally biased region" description="Polar residues" evidence="1">
    <location>
        <begin position="200"/>
        <end position="210"/>
    </location>
</feature>
<keyword evidence="3" id="KW-1185">Reference proteome</keyword>
<evidence type="ECO:0000313" key="3">
    <source>
        <dbReference type="Proteomes" id="UP000800038"/>
    </source>
</evidence>
<name>A0A6A5T5M3_9PLEO</name>
<feature type="region of interest" description="Disordered" evidence="1">
    <location>
        <begin position="193"/>
        <end position="266"/>
    </location>
</feature>
<dbReference type="OrthoDB" id="3790861at2759"/>
<feature type="region of interest" description="Disordered" evidence="1">
    <location>
        <begin position="126"/>
        <end position="151"/>
    </location>
</feature>
<feature type="region of interest" description="Disordered" evidence="1">
    <location>
        <begin position="56"/>
        <end position="80"/>
    </location>
</feature>
<organism evidence="2 3">
    <name type="scientific">Clathrospora elynae</name>
    <dbReference type="NCBI Taxonomy" id="706981"/>
    <lineage>
        <taxon>Eukaryota</taxon>
        <taxon>Fungi</taxon>
        <taxon>Dikarya</taxon>
        <taxon>Ascomycota</taxon>
        <taxon>Pezizomycotina</taxon>
        <taxon>Dothideomycetes</taxon>
        <taxon>Pleosporomycetidae</taxon>
        <taxon>Pleosporales</taxon>
        <taxon>Diademaceae</taxon>
        <taxon>Clathrospora</taxon>
    </lineage>
</organism>
<feature type="compositionally biased region" description="Pro residues" evidence="1">
    <location>
        <begin position="386"/>
        <end position="397"/>
    </location>
</feature>
<dbReference type="EMBL" id="ML975997">
    <property type="protein sequence ID" value="KAF1947881.1"/>
    <property type="molecule type" value="Genomic_DNA"/>
</dbReference>
<reference evidence="2" key="1">
    <citation type="journal article" date="2020" name="Stud. Mycol.">
        <title>101 Dothideomycetes genomes: a test case for predicting lifestyles and emergence of pathogens.</title>
        <authorList>
            <person name="Haridas S."/>
            <person name="Albert R."/>
            <person name="Binder M."/>
            <person name="Bloem J."/>
            <person name="Labutti K."/>
            <person name="Salamov A."/>
            <person name="Andreopoulos B."/>
            <person name="Baker S."/>
            <person name="Barry K."/>
            <person name="Bills G."/>
            <person name="Bluhm B."/>
            <person name="Cannon C."/>
            <person name="Castanera R."/>
            <person name="Culley D."/>
            <person name="Daum C."/>
            <person name="Ezra D."/>
            <person name="Gonzalez J."/>
            <person name="Henrissat B."/>
            <person name="Kuo A."/>
            <person name="Liang C."/>
            <person name="Lipzen A."/>
            <person name="Lutzoni F."/>
            <person name="Magnuson J."/>
            <person name="Mondo S."/>
            <person name="Nolan M."/>
            <person name="Ohm R."/>
            <person name="Pangilinan J."/>
            <person name="Park H.-J."/>
            <person name="Ramirez L."/>
            <person name="Alfaro M."/>
            <person name="Sun H."/>
            <person name="Tritt A."/>
            <person name="Yoshinaga Y."/>
            <person name="Zwiers L.-H."/>
            <person name="Turgeon B."/>
            <person name="Goodwin S."/>
            <person name="Spatafora J."/>
            <person name="Crous P."/>
            <person name="Grigoriev I."/>
        </authorList>
    </citation>
    <scope>NUCLEOTIDE SEQUENCE</scope>
    <source>
        <strain evidence="2">CBS 161.51</strain>
    </source>
</reference>
<feature type="region of interest" description="Disordered" evidence="1">
    <location>
        <begin position="359"/>
        <end position="483"/>
    </location>
</feature>
<gene>
    <name evidence="2" type="ORF">EJ02DRAFT_7515</name>
</gene>
<feature type="region of interest" description="Disordered" evidence="1">
    <location>
        <begin position="282"/>
        <end position="306"/>
    </location>
</feature>
<feature type="compositionally biased region" description="Basic residues" evidence="1">
    <location>
        <begin position="59"/>
        <end position="68"/>
    </location>
</feature>
<dbReference type="Proteomes" id="UP000800038">
    <property type="component" value="Unassembled WGS sequence"/>
</dbReference>
<dbReference type="AlphaFoldDB" id="A0A6A5T5M3"/>
<feature type="compositionally biased region" description="Low complexity" evidence="1">
    <location>
        <begin position="282"/>
        <end position="291"/>
    </location>
</feature>
<accession>A0A6A5T5M3</accession>
<proteinExistence type="predicted"/>
<feature type="compositionally biased region" description="Low complexity" evidence="1">
    <location>
        <begin position="214"/>
        <end position="231"/>
    </location>
</feature>
<feature type="compositionally biased region" description="Basic and acidic residues" evidence="1">
    <location>
        <begin position="420"/>
        <end position="449"/>
    </location>
</feature>
<sequence length="861" mass="94614">MSLKLSGPSLLHEFRCFQDVFGVDITLMLLLPLPWQSVRASRVDVVRLLVTRPQQTRARANRPPRAHRITQPTTSATANHRPALPTVVPRIVKTQRFAASQGPFAMTGYDDANPTSMRPAVMVGGQRRRIARRSNMPRSNTTPALAPEPAPAVNSASAVAAESGVHRPGATYFAPPLGPLNMPMQFHVATSGLAADARPSPTSRPSNGSSGALAAQSPTPSTASGSTTTATEGKKKHGLFGFKTKDQDGPRSSHVSPLQQSPLPPLTPVKAAQLLGVDAGAGRARSGSVGRQNQHDGIYEGLPDATSRQTKFREEGIEPDPPKLKKFLASSNKKAQRMLGLLPPSTSISKRAANLERAAAASLARHSEEDTETTYSSEPDLHARPRLPPPAARPAPEVPKRRMRKKGPKSLDRMAPITETSHDELRTSYRDSEHNTELDVISEYEHDHPLSSAPLPRSHTESTLTTDSRYELEDDDLSPTDDVIDETPEAEAEGEDRAMHPGTQVDLNMVKWQQPAVVHLRGPLQTVEDCLLDAAEQELEAQKAKLDQHDTTKLKMDSEVAALRASHEKMKRGFEAAKHRIVAQDEPEPVSEAEDSEDDEDLISICSSIGLDEEPTLRVAKAMAFTRITPGMVKIVDIPPRKKKAVEPAAPVSTPVVSGEGKPAYYFEHDERVSPFNERSENVEPTVLPGRLQAQHYNRVTKGKKAKMPRDESRMLVQDWISTNDPATQRPVSERIDPDVLADQQIPPAPFPKEGCVTPPPRISSKQHFCLSNGHIFHPIDLKTVPDEVAINSLEVRPYLQTSVGVKQHVRVPVRCHRCGEDVKEELWECELPVCRMVVCKECADDMEAEWQERAIGSWEK</sequence>